<evidence type="ECO:0000256" key="6">
    <source>
        <dbReference type="ARBA" id="ARBA00022552"/>
    </source>
</evidence>
<evidence type="ECO:0000256" key="1">
    <source>
        <dbReference type="ARBA" id="ARBA00004496"/>
    </source>
</evidence>
<keyword evidence="8 12" id="KW-0808">Transferase</keyword>
<keyword evidence="7 12" id="KW-0489">Methyltransferase</keyword>
<dbReference type="SUPFAM" id="SSF88697">
    <property type="entry name" value="PUA domain-like"/>
    <property type="match status" value="1"/>
</dbReference>
<dbReference type="InterPro" id="IPR046887">
    <property type="entry name" value="RsmE_PUA-like"/>
</dbReference>
<evidence type="ECO:0000313" key="16">
    <source>
        <dbReference type="Proteomes" id="UP001241537"/>
    </source>
</evidence>
<keyword evidence="6 12" id="KW-0698">rRNA processing</keyword>
<feature type="domain" description="Ribosomal RNA small subunit methyltransferase E methyltransferase" evidence="13">
    <location>
        <begin position="73"/>
        <end position="239"/>
    </location>
</feature>
<reference evidence="15" key="1">
    <citation type="submission" date="2023-07" db="EMBL/GenBank/DDBJ databases">
        <title>Genomic Encyclopedia of Type Strains, Phase IV (KMG-IV): sequencing the most valuable type-strain genomes for metagenomic binning, comparative biology and taxonomic classification.</title>
        <authorList>
            <person name="Goeker M."/>
        </authorList>
    </citation>
    <scope>NUCLEOTIDE SEQUENCE</scope>
    <source>
        <strain evidence="15">DSM 19659</strain>
    </source>
</reference>
<keyword evidence="9 12" id="KW-0949">S-adenosyl-L-methionine</keyword>
<accession>A0AAE3V8D3</accession>
<dbReference type="GO" id="GO:0070042">
    <property type="term" value="F:rRNA (uridine-N3-)-methyltransferase activity"/>
    <property type="evidence" value="ECO:0007669"/>
    <property type="project" value="TreeGrafter"/>
</dbReference>
<dbReference type="PANTHER" id="PTHR30027:SF3">
    <property type="entry name" value="16S RRNA (URACIL(1498)-N(3))-METHYLTRANSFERASE"/>
    <property type="match status" value="1"/>
</dbReference>
<dbReference type="EC" id="2.1.1.193" evidence="3 12"/>
<dbReference type="PANTHER" id="PTHR30027">
    <property type="entry name" value="RIBOSOMAL RNA SMALL SUBUNIT METHYLTRANSFERASE E"/>
    <property type="match status" value="1"/>
</dbReference>
<dbReference type="InterPro" id="IPR029026">
    <property type="entry name" value="tRNA_m1G_MTases_N"/>
</dbReference>
<dbReference type="InterPro" id="IPR015947">
    <property type="entry name" value="PUA-like_sf"/>
</dbReference>
<evidence type="ECO:0000256" key="12">
    <source>
        <dbReference type="PIRNR" id="PIRNR015601"/>
    </source>
</evidence>
<keyword evidence="5 12" id="KW-0963">Cytoplasm</keyword>
<dbReference type="GO" id="GO:0070475">
    <property type="term" value="P:rRNA base methylation"/>
    <property type="evidence" value="ECO:0007669"/>
    <property type="project" value="TreeGrafter"/>
</dbReference>
<evidence type="ECO:0000259" key="13">
    <source>
        <dbReference type="Pfam" id="PF04452"/>
    </source>
</evidence>
<protein>
    <recommendedName>
        <fullName evidence="4 12">Ribosomal RNA small subunit methyltransferase E</fullName>
        <ecNumber evidence="3 12">2.1.1.193</ecNumber>
    </recommendedName>
</protein>
<dbReference type="Gene3D" id="2.40.240.20">
    <property type="entry name" value="Hypothetical PUA domain-like, domain 1"/>
    <property type="match status" value="1"/>
</dbReference>
<dbReference type="Pfam" id="PF04452">
    <property type="entry name" value="Methyltrans_RNA"/>
    <property type="match status" value="1"/>
</dbReference>
<evidence type="ECO:0000256" key="5">
    <source>
        <dbReference type="ARBA" id="ARBA00022490"/>
    </source>
</evidence>
<dbReference type="CDD" id="cd18084">
    <property type="entry name" value="RsmE-like"/>
    <property type="match status" value="1"/>
</dbReference>
<organism evidence="15 16">
    <name type="scientific">Moryella indoligenes</name>
    <dbReference type="NCBI Taxonomy" id="371674"/>
    <lineage>
        <taxon>Bacteria</taxon>
        <taxon>Bacillati</taxon>
        <taxon>Bacillota</taxon>
        <taxon>Clostridia</taxon>
        <taxon>Lachnospirales</taxon>
        <taxon>Lachnospiraceae</taxon>
        <taxon>Moryella</taxon>
    </lineage>
</organism>
<name>A0AAE3V8D3_9FIRM</name>
<dbReference type="InterPro" id="IPR006700">
    <property type="entry name" value="RsmE"/>
</dbReference>
<comment type="similarity">
    <text evidence="2 12">Belongs to the RNA methyltransferase RsmE family.</text>
</comment>
<dbReference type="Gene3D" id="3.40.1280.10">
    <property type="match status" value="1"/>
</dbReference>
<dbReference type="RefSeq" id="WP_307252003.1">
    <property type="nucleotide sequence ID" value="NZ_JAUSTO010000001.1"/>
</dbReference>
<dbReference type="GO" id="GO:0005737">
    <property type="term" value="C:cytoplasm"/>
    <property type="evidence" value="ECO:0007669"/>
    <property type="project" value="UniProtKB-SubCell"/>
</dbReference>
<dbReference type="PIRSF" id="PIRSF015601">
    <property type="entry name" value="MTase_slr0722"/>
    <property type="match status" value="1"/>
</dbReference>
<dbReference type="Proteomes" id="UP001241537">
    <property type="component" value="Unassembled WGS sequence"/>
</dbReference>
<dbReference type="EMBL" id="JAUSTO010000001">
    <property type="protein sequence ID" value="MDQ0151485.1"/>
    <property type="molecule type" value="Genomic_DNA"/>
</dbReference>
<comment type="catalytic activity">
    <reaction evidence="11 12">
        <text>uridine(1498) in 16S rRNA + S-adenosyl-L-methionine = N(3)-methyluridine(1498) in 16S rRNA + S-adenosyl-L-homocysteine + H(+)</text>
        <dbReference type="Rhea" id="RHEA:42920"/>
        <dbReference type="Rhea" id="RHEA-COMP:10283"/>
        <dbReference type="Rhea" id="RHEA-COMP:10284"/>
        <dbReference type="ChEBI" id="CHEBI:15378"/>
        <dbReference type="ChEBI" id="CHEBI:57856"/>
        <dbReference type="ChEBI" id="CHEBI:59789"/>
        <dbReference type="ChEBI" id="CHEBI:65315"/>
        <dbReference type="ChEBI" id="CHEBI:74502"/>
        <dbReference type="EC" id="2.1.1.193"/>
    </reaction>
</comment>
<comment type="function">
    <text evidence="10 12">Specifically methylates the N3 position of the uracil ring of uridine 1498 (m3U1498) in 16S rRNA. Acts on the fully assembled 30S ribosomal subunit.</text>
</comment>
<evidence type="ECO:0000256" key="2">
    <source>
        <dbReference type="ARBA" id="ARBA00005528"/>
    </source>
</evidence>
<evidence type="ECO:0000259" key="14">
    <source>
        <dbReference type="Pfam" id="PF20260"/>
    </source>
</evidence>
<evidence type="ECO:0000313" key="15">
    <source>
        <dbReference type="EMBL" id="MDQ0151485.1"/>
    </source>
</evidence>
<dbReference type="NCBIfam" id="TIGR00046">
    <property type="entry name" value="RsmE family RNA methyltransferase"/>
    <property type="match status" value="1"/>
</dbReference>
<dbReference type="InterPro" id="IPR046886">
    <property type="entry name" value="RsmE_MTase_dom"/>
</dbReference>
<evidence type="ECO:0000256" key="7">
    <source>
        <dbReference type="ARBA" id="ARBA00022603"/>
    </source>
</evidence>
<evidence type="ECO:0000256" key="10">
    <source>
        <dbReference type="ARBA" id="ARBA00025699"/>
    </source>
</evidence>
<dbReference type="AlphaFoldDB" id="A0AAE3V8D3"/>
<comment type="subcellular location">
    <subcellularLocation>
        <location evidence="1 12">Cytoplasm</location>
    </subcellularLocation>
</comment>
<dbReference type="InterPro" id="IPR029028">
    <property type="entry name" value="Alpha/beta_knot_MTases"/>
</dbReference>
<evidence type="ECO:0000256" key="4">
    <source>
        <dbReference type="ARBA" id="ARBA00013673"/>
    </source>
</evidence>
<dbReference type="NCBIfam" id="NF008692">
    <property type="entry name" value="PRK11713.1-5"/>
    <property type="match status" value="1"/>
</dbReference>
<comment type="caution">
    <text evidence="15">The sequence shown here is derived from an EMBL/GenBank/DDBJ whole genome shotgun (WGS) entry which is preliminary data.</text>
</comment>
<evidence type="ECO:0000256" key="8">
    <source>
        <dbReference type="ARBA" id="ARBA00022679"/>
    </source>
</evidence>
<gene>
    <name evidence="15" type="ORF">J2S20_000159</name>
</gene>
<evidence type="ECO:0000256" key="11">
    <source>
        <dbReference type="ARBA" id="ARBA00047944"/>
    </source>
</evidence>
<dbReference type="Pfam" id="PF20260">
    <property type="entry name" value="PUA_4"/>
    <property type="match status" value="1"/>
</dbReference>
<evidence type="ECO:0000256" key="9">
    <source>
        <dbReference type="ARBA" id="ARBA00022691"/>
    </source>
</evidence>
<dbReference type="SUPFAM" id="SSF75217">
    <property type="entry name" value="alpha/beta knot"/>
    <property type="match status" value="1"/>
</dbReference>
<evidence type="ECO:0000256" key="3">
    <source>
        <dbReference type="ARBA" id="ARBA00012328"/>
    </source>
</evidence>
<keyword evidence="16" id="KW-1185">Reference proteome</keyword>
<feature type="domain" description="Ribosomal RNA small subunit methyltransferase E PUA-like" evidence="14">
    <location>
        <begin position="18"/>
        <end position="65"/>
    </location>
</feature>
<proteinExistence type="inferred from homology"/>
<sequence>MYHFFVAPEQLSEWEARITGPDVNHIVNVLRMKVGERLMISAGEDWEYLCEIRALSREAVELTVLEENADVRELPVEITLYQGLPKGDKLELIIQKAVELGVRRVVPVETRRCVAKLDKRKAEARVRRWQAIAESAAKQSGRRVIPEVALPLSFSEALKEAEESELCMIPYEKAEGMEATRALISSVEPGDRVAVMIGPEGGFEESEIQEAQERGFTALTLGKRILRTETAGLVVLSLLMAETEGR</sequence>